<reference evidence="2 3" key="1">
    <citation type="journal article" date="2023" name="Plants (Basel)">
        <title>Bridging the Gap: Combining Genomics and Transcriptomics Approaches to Understand Stylosanthes scabra, an Orphan Legume from the Brazilian Caatinga.</title>
        <authorList>
            <person name="Ferreira-Neto J.R.C."/>
            <person name="da Silva M.D."/>
            <person name="Binneck E."/>
            <person name="de Melo N.F."/>
            <person name="da Silva R.H."/>
            <person name="de Melo A.L.T.M."/>
            <person name="Pandolfi V."/>
            <person name="Bustamante F.O."/>
            <person name="Brasileiro-Vidal A.C."/>
            <person name="Benko-Iseppon A.M."/>
        </authorList>
    </citation>
    <scope>NUCLEOTIDE SEQUENCE [LARGE SCALE GENOMIC DNA]</scope>
    <source>
        <tissue evidence="2">Leaves</tissue>
    </source>
</reference>
<gene>
    <name evidence="2" type="ORF">PIB30_094786</name>
</gene>
<evidence type="ECO:0000313" key="2">
    <source>
        <dbReference type="EMBL" id="MED6164922.1"/>
    </source>
</evidence>
<organism evidence="2 3">
    <name type="scientific">Stylosanthes scabra</name>
    <dbReference type="NCBI Taxonomy" id="79078"/>
    <lineage>
        <taxon>Eukaryota</taxon>
        <taxon>Viridiplantae</taxon>
        <taxon>Streptophyta</taxon>
        <taxon>Embryophyta</taxon>
        <taxon>Tracheophyta</taxon>
        <taxon>Spermatophyta</taxon>
        <taxon>Magnoliopsida</taxon>
        <taxon>eudicotyledons</taxon>
        <taxon>Gunneridae</taxon>
        <taxon>Pentapetalae</taxon>
        <taxon>rosids</taxon>
        <taxon>fabids</taxon>
        <taxon>Fabales</taxon>
        <taxon>Fabaceae</taxon>
        <taxon>Papilionoideae</taxon>
        <taxon>50 kb inversion clade</taxon>
        <taxon>dalbergioids sensu lato</taxon>
        <taxon>Dalbergieae</taxon>
        <taxon>Pterocarpus clade</taxon>
        <taxon>Stylosanthes</taxon>
    </lineage>
</organism>
<evidence type="ECO:0000256" key="1">
    <source>
        <dbReference type="SAM" id="MobiDB-lite"/>
    </source>
</evidence>
<feature type="non-terminal residue" evidence="2">
    <location>
        <position position="1"/>
    </location>
</feature>
<feature type="region of interest" description="Disordered" evidence="1">
    <location>
        <begin position="23"/>
        <end position="53"/>
    </location>
</feature>
<evidence type="ECO:0000313" key="3">
    <source>
        <dbReference type="Proteomes" id="UP001341840"/>
    </source>
</evidence>
<comment type="caution">
    <text evidence="2">The sequence shown here is derived from an EMBL/GenBank/DDBJ whole genome shotgun (WGS) entry which is preliminary data.</text>
</comment>
<feature type="compositionally biased region" description="Basic and acidic residues" evidence="1">
    <location>
        <begin position="32"/>
        <end position="45"/>
    </location>
</feature>
<dbReference type="EMBL" id="JASCZI010122948">
    <property type="protein sequence ID" value="MED6164922.1"/>
    <property type="molecule type" value="Genomic_DNA"/>
</dbReference>
<proteinExistence type="predicted"/>
<keyword evidence="3" id="KW-1185">Reference proteome</keyword>
<name>A0ABU6UWA6_9FABA</name>
<sequence length="53" mass="6255">WSEVRGYLAPEVRDYLAPKFPCQNLNRASSGHQEDHSKRHSDAQRHQSIRCYE</sequence>
<dbReference type="Proteomes" id="UP001341840">
    <property type="component" value="Unassembled WGS sequence"/>
</dbReference>
<accession>A0ABU6UWA6</accession>
<protein>
    <submittedName>
        <fullName evidence="2">Uncharacterized protein</fullName>
    </submittedName>
</protein>